<sequence>MLGVPTRDAYLDVTEMISGKMNSFVVNGQVPADGSYDITIACIGTSKARMILDQSTPGASPFNHSFDFTCGTPNVRTVELRSGGMTVDVMNGEVDESEWGTGAFASVRITAAIQ</sequence>
<name>F0MB07_PSEPM</name>
<dbReference type="HOGENOM" id="CLU_2115930_0_0_11"/>
<dbReference type="Proteomes" id="UP000008639">
    <property type="component" value="Chromosome"/>
</dbReference>
<reference evidence="1 2" key="1">
    <citation type="journal article" date="2011" name="Stand. Genomic Sci.">
        <title>Complete genome sequence of Arthrobacter phenanthrenivorans type strain (Sphe3).</title>
        <authorList>
            <person name="Kallimanis A."/>
            <person name="Labutti K.M."/>
            <person name="Lapidus A."/>
            <person name="Clum A."/>
            <person name="Lykidis A."/>
            <person name="Mavromatis K."/>
            <person name="Pagani I."/>
            <person name="Liolios K."/>
            <person name="Ivanova N."/>
            <person name="Goodwin L."/>
            <person name="Pitluck S."/>
            <person name="Chen A."/>
            <person name="Palaniappan K."/>
            <person name="Markowitz V."/>
            <person name="Bristow J."/>
            <person name="Velentzas A.D."/>
            <person name="Perisynakis A."/>
            <person name="Ouzounis C.C."/>
            <person name="Kyrpides N.C."/>
            <person name="Koukkou A.I."/>
            <person name="Drainas C."/>
        </authorList>
    </citation>
    <scope>NUCLEOTIDE SEQUENCE [LARGE SCALE GENOMIC DNA]</scope>
    <source>
        <strain evidence="2">DSM 18606 / JCM 16027 / LMG 23796 / Sphe3</strain>
    </source>
</reference>
<proteinExistence type="predicted"/>
<gene>
    <name evidence="1" type="ordered locus">Asphe3_17270</name>
</gene>
<protein>
    <submittedName>
        <fullName evidence="1">Uncharacterized protein</fullName>
    </submittedName>
</protein>
<evidence type="ECO:0000313" key="1">
    <source>
        <dbReference type="EMBL" id="ADX72883.1"/>
    </source>
</evidence>
<dbReference type="AlphaFoldDB" id="F0MB07"/>
<organism evidence="1 2">
    <name type="scientific">Pseudarthrobacter phenanthrenivorans (strain DSM 18606 / JCM 16027 / LMG 23796 / Sphe3)</name>
    <name type="common">Arthrobacter phenanthrenivorans</name>
    <dbReference type="NCBI Taxonomy" id="930171"/>
    <lineage>
        <taxon>Bacteria</taxon>
        <taxon>Bacillati</taxon>
        <taxon>Actinomycetota</taxon>
        <taxon>Actinomycetes</taxon>
        <taxon>Micrococcales</taxon>
        <taxon>Micrococcaceae</taxon>
        <taxon>Pseudarthrobacter</taxon>
    </lineage>
</organism>
<accession>F0MB07</accession>
<evidence type="ECO:0000313" key="2">
    <source>
        <dbReference type="Proteomes" id="UP000008639"/>
    </source>
</evidence>
<dbReference type="KEGG" id="apn:Asphe3_17270"/>
<dbReference type="EMBL" id="CP002379">
    <property type="protein sequence ID" value="ADX72883.1"/>
    <property type="molecule type" value="Genomic_DNA"/>
</dbReference>